<organism evidence="13 14">
    <name type="scientific">Tepidibacter hydrothermalis</name>
    <dbReference type="NCBI Taxonomy" id="3036126"/>
    <lineage>
        <taxon>Bacteria</taxon>
        <taxon>Bacillati</taxon>
        <taxon>Bacillota</taxon>
        <taxon>Clostridia</taxon>
        <taxon>Peptostreptococcales</taxon>
        <taxon>Peptostreptococcaceae</taxon>
        <taxon>Tepidibacter</taxon>
    </lineage>
</organism>
<dbReference type="Gene3D" id="6.10.340.10">
    <property type="match status" value="1"/>
</dbReference>
<feature type="domain" description="HAMP" evidence="12">
    <location>
        <begin position="304"/>
        <end position="356"/>
    </location>
</feature>
<feature type="transmembrane region" description="Helical" evidence="10">
    <location>
        <begin position="280"/>
        <end position="300"/>
    </location>
</feature>
<dbReference type="SUPFAM" id="SSF58104">
    <property type="entry name" value="Methyl-accepting chemotaxis protein (MCP) signaling domain"/>
    <property type="match status" value="1"/>
</dbReference>
<evidence type="ECO:0000256" key="7">
    <source>
        <dbReference type="ARBA" id="ARBA00023224"/>
    </source>
</evidence>
<evidence type="ECO:0000256" key="8">
    <source>
        <dbReference type="ARBA" id="ARBA00029447"/>
    </source>
</evidence>
<dbReference type="SMART" id="SM00283">
    <property type="entry name" value="MA"/>
    <property type="match status" value="1"/>
</dbReference>
<evidence type="ECO:0000259" key="11">
    <source>
        <dbReference type="PROSITE" id="PS50111"/>
    </source>
</evidence>
<dbReference type="InterPro" id="IPR029151">
    <property type="entry name" value="Sensor-like_sf"/>
</dbReference>
<accession>A0ABY8EGW9</accession>
<keyword evidence="7 9" id="KW-0807">Transducer</keyword>
<keyword evidence="6 10" id="KW-0472">Membrane</keyword>
<dbReference type="PROSITE" id="PS50885">
    <property type="entry name" value="HAMP"/>
    <property type="match status" value="1"/>
</dbReference>
<name>A0ABY8EGW9_9FIRM</name>
<dbReference type="Proteomes" id="UP001222800">
    <property type="component" value="Chromosome"/>
</dbReference>
<keyword evidence="2" id="KW-1003">Cell membrane</keyword>
<feature type="domain" description="Methyl-accepting transducer" evidence="11">
    <location>
        <begin position="375"/>
        <end position="625"/>
    </location>
</feature>
<dbReference type="RefSeq" id="WP_277732800.1">
    <property type="nucleotide sequence ID" value="NZ_CP120733.1"/>
</dbReference>
<dbReference type="SMART" id="SM00304">
    <property type="entry name" value="HAMP"/>
    <property type="match status" value="2"/>
</dbReference>
<dbReference type="CDD" id="cd06225">
    <property type="entry name" value="HAMP"/>
    <property type="match status" value="1"/>
</dbReference>
<evidence type="ECO:0000313" key="13">
    <source>
        <dbReference type="EMBL" id="WFD10834.1"/>
    </source>
</evidence>
<protein>
    <submittedName>
        <fullName evidence="13">Methyl-accepting chemotaxis protein</fullName>
    </submittedName>
</protein>
<dbReference type="PANTHER" id="PTHR32089:SF112">
    <property type="entry name" value="LYSOZYME-LIKE PROTEIN-RELATED"/>
    <property type="match status" value="1"/>
</dbReference>
<evidence type="ECO:0000256" key="4">
    <source>
        <dbReference type="ARBA" id="ARBA00022692"/>
    </source>
</evidence>
<gene>
    <name evidence="13" type="ORF">P4S50_01795</name>
</gene>
<keyword evidence="4 10" id="KW-0812">Transmembrane</keyword>
<dbReference type="CDD" id="cd12912">
    <property type="entry name" value="PDC2_MCP_like"/>
    <property type="match status" value="1"/>
</dbReference>
<feature type="transmembrane region" description="Helical" evidence="10">
    <location>
        <begin position="12"/>
        <end position="34"/>
    </location>
</feature>
<dbReference type="InterPro" id="IPR004089">
    <property type="entry name" value="MCPsignal_dom"/>
</dbReference>
<dbReference type="Gene3D" id="1.10.287.950">
    <property type="entry name" value="Methyl-accepting chemotaxis protein"/>
    <property type="match status" value="1"/>
</dbReference>
<dbReference type="Pfam" id="PF00015">
    <property type="entry name" value="MCPsignal"/>
    <property type="match status" value="1"/>
</dbReference>
<reference evidence="13 14" key="1">
    <citation type="submission" date="2023-03" db="EMBL/GenBank/DDBJ databases">
        <title>Complete genome sequence of Tepidibacter sp. SWIR-1, isolated from a deep-sea hydrothermal vent.</title>
        <authorList>
            <person name="Li X."/>
        </authorList>
    </citation>
    <scope>NUCLEOTIDE SEQUENCE [LARGE SCALE GENOMIC DNA]</scope>
    <source>
        <strain evidence="13 14">SWIR-1</strain>
    </source>
</reference>
<proteinExistence type="inferred from homology"/>
<comment type="subcellular location">
    <subcellularLocation>
        <location evidence="1">Cell membrane</location>
        <topology evidence="1">Multi-pass membrane protein</topology>
    </subcellularLocation>
</comment>
<evidence type="ECO:0000256" key="10">
    <source>
        <dbReference type="SAM" id="Phobius"/>
    </source>
</evidence>
<evidence type="ECO:0000313" key="14">
    <source>
        <dbReference type="Proteomes" id="UP001222800"/>
    </source>
</evidence>
<evidence type="ECO:0000256" key="5">
    <source>
        <dbReference type="ARBA" id="ARBA00022989"/>
    </source>
</evidence>
<dbReference type="Pfam" id="PF02743">
    <property type="entry name" value="dCache_1"/>
    <property type="match status" value="1"/>
</dbReference>
<keyword evidence="14" id="KW-1185">Reference proteome</keyword>
<evidence type="ECO:0000256" key="6">
    <source>
        <dbReference type="ARBA" id="ARBA00023136"/>
    </source>
</evidence>
<evidence type="ECO:0000256" key="9">
    <source>
        <dbReference type="PROSITE-ProRule" id="PRU00284"/>
    </source>
</evidence>
<sequence>MWFNVRNKIMSKLTIVFILLISISLGILGITTYYRANCILEDTLKDTSKQLSKQIEGNILTIIEENQFNLIQMSRNPNIQRLSENNSLEATVIKTFESFKDAHISVDNIYIVMENKKTVSYPENKFDKDYDATQDMWYKNTIEKDNIFWSNPYKDKNTGNMIMTMSIPVYNLMNENEFVGILGVDISIDTLSNKINVLKVGKKGKATLIDKELNIITDKKQSIRGTKLKDEVLVNNIKNKKEDILDLDNKIVMYRPIRGLDWTIILTMYKDEITNNNKVLLQNILIVGIISILIALFISYKFSKKITKPINDCLDTIENMKNGDFSTRCEIKNNDEIAKIGEGLNDMLDNVSALIKNTQSVCETVNISSRDLSQVTNATNLAAESISFTVNEIANGSIRQANEAEKGANLTNSLSDKLKILLSNTHDMLKSIEHVEKANSNSSKVIDDLSISTKLNNKNTAQAQEAVLELNKKAKNISTILDSITAIADQTNLLALNASIEAARAGEAGRGFAVVADEIRKLAESSNNAADDIKNILDYIQIDSDNTVNIINILEQSNLKQSRTVEYVNNSFNSIKESTDEIIEKIRFTGEYVESLNEDRLNIVDTIQRISDISENASAGAQEVSASIHQQADDIEKVASSSDHLQELSSKLNKEISKFRIQNS</sequence>
<keyword evidence="3" id="KW-0145">Chemotaxis</keyword>
<dbReference type="CDD" id="cd18773">
    <property type="entry name" value="PDC1_HK_sensor"/>
    <property type="match status" value="1"/>
</dbReference>
<dbReference type="Pfam" id="PF00672">
    <property type="entry name" value="HAMP"/>
    <property type="match status" value="1"/>
</dbReference>
<evidence type="ECO:0000256" key="2">
    <source>
        <dbReference type="ARBA" id="ARBA00022475"/>
    </source>
</evidence>
<dbReference type="SUPFAM" id="SSF103190">
    <property type="entry name" value="Sensory domain-like"/>
    <property type="match status" value="1"/>
</dbReference>
<evidence type="ECO:0000259" key="12">
    <source>
        <dbReference type="PROSITE" id="PS50885"/>
    </source>
</evidence>
<comment type="similarity">
    <text evidence="8">Belongs to the methyl-accepting chemotaxis (MCP) protein family.</text>
</comment>
<dbReference type="PANTHER" id="PTHR32089">
    <property type="entry name" value="METHYL-ACCEPTING CHEMOTAXIS PROTEIN MCPB"/>
    <property type="match status" value="1"/>
</dbReference>
<keyword evidence="5 10" id="KW-1133">Transmembrane helix</keyword>
<dbReference type="PROSITE" id="PS50111">
    <property type="entry name" value="CHEMOTAXIS_TRANSDUC_2"/>
    <property type="match status" value="1"/>
</dbReference>
<dbReference type="Gene3D" id="3.30.450.20">
    <property type="entry name" value="PAS domain"/>
    <property type="match status" value="1"/>
</dbReference>
<dbReference type="EMBL" id="CP120733">
    <property type="protein sequence ID" value="WFD10834.1"/>
    <property type="molecule type" value="Genomic_DNA"/>
</dbReference>
<evidence type="ECO:0000256" key="1">
    <source>
        <dbReference type="ARBA" id="ARBA00004651"/>
    </source>
</evidence>
<dbReference type="InterPro" id="IPR003660">
    <property type="entry name" value="HAMP_dom"/>
</dbReference>
<evidence type="ECO:0000256" key="3">
    <source>
        <dbReference type="ARBA" id="ARBA00022500"/>
    </source>
</evidence>
<dbReference type="InterPro" id="IPR033479">
    <property type="entry name" value="dCache_1"/>
</dbReference>